<reference evidence="1 2" key="1">
    <citation type="submission" date="2024-01" db="EMBL/GenBank/DDBJ databases">
        <title>A telomere-to-telomere, gap-free genome of sweet tea (Lithocarpus litseifolius).</title>
        <authorList>
            <person name="Zhou J."/>
        </authorList>
    </citation>
    <scope>NUCLEOTIDE SEQUENCE [LARGE SCALE GENOMIC DNA]</scope>
    <source>
        <strain evidence="1">Zhou-2022a</strain>
        <tissue evidence="1">Leaf</tissue>
    </source>
</reference>
<dbReference type="PANTHER" id="PTHR31973">
    <property type="entry name" value="POLYPROTEIN, PUTATIVE-RELATED"/>
    <property type="match status" value="1"/>
</dbReference>
<name>A0AAW2CJI3_9ROSI</name>
<accession>A0AAW2CJI3</accession>
<dbReference type="EMBL" id="JAZDWU010000006">
    <property type="protein sequence ID" value="KAK9998228.1"/>
    <property type="molecule type" value="Genomic_DNA"/>
</dbReference>
<proteinExistence type="predicted"/>
<protein>
    <recommendedName>
        <fullName evidence="3">Zinc finger PMZ-type domain-containing protein</fullName>
    </recommendedName>
</protein>
<dbReference type="Proteomes" id="UP001459277">
    <property type="component" value="Unassembled WGS sequence"/>
</dbReference>
<dbReference type="PANTHER" id="PTHR31973:SF195">
    <property type="entry name" value="MUDR FAMILY TRANSPOSASE"/>
    <property type="match status" value="1"/>
</dbReference>
<comment type="caution">
    <text evidence="1">The sequence shown here is derived from an EMBL/GenBank/DDBJ whole genome shotgun (WGS) entry which is preliminary data.</text>
</comment>
<evidence type="ECO:0008006" key="3">
    <source>
        <dbReference type="Google" id="ProtNLM"/>
    </source>
</evidence>
<keyword evidence="2" id="KW-1185">Reference proteome</keyword>
<organism evidence="1 2">
    <name type="scientific">Lithocarpus litseifolius</name>
    <dbReference type="NCBI Taxonomy" id="425828"/>
    <lineage>
        <taxon>Eukaryota</taxon>
        <taxon>Viridiplantae</taxon>
        <taxon>Streptophyta</taxon>
        <taxon>Embryophyta</taxon>
        <taxon>Tracheophyta</taxon>
        <taxon>Spermatophyta</taxon>
        <taxon>Magnoliopsida</taxon>
        <taxon>eudicotyledons</taxon>
        <taxon>Gunneridae</taxon>
        <taxon>Pentapetalae</taxon>
        <taxon>rosids</taxon>
        <taxon>fabids</taxon>
        <taxon>Fagales</taxon>
        <taxon>Fagaceae</taxon>
        <taxon>Lithocarpus</taxon>
    </lineage>
</organism>
<gene>
    <name evidence="1" type="ORF">SO802_017831</name>
</gene>
<evidence type="ECO:0000313" key="2">
    <source>
        <dbReference type="Proteomes" id="UP001459277"/>
    </source>
</evidence>
<sequence length="382" mass="43376">MLVPLWAYSRFPLICPVTRPPQPPVEAGPLARRWKGPKSTIEHATHVLAVYRASLSSIWAHQMMRRSTAIRTCTWMALGHRNAHLTLLPSHPTPLAMPIMQNSAPKLKPALDPHYPLGCLPHWLVISIDATHLYGKYKAKLLIAMATNANNEVYPLTFAVVKSETSQGPSPVLPCHVASNVNTKWKIPKLKNLVWRAASANQVRKFEVTLELIRNVKPAAHKYLEAENKQRWTLAHDRGRRYGAMTTNLSKCFNGVLKGVRSLPIIAMVRFTFFKVDTLGNPLSNGGRQHTHKVDLQGMTYTYGKWEAYKIPCSHVIAICAKYKHDAQQFIDPCYSVTHRYHSYKPVFQPLKDKLAWPEPEETRVVMPNPRLIWNNGRPKLT</sequence>
<evidence type="ECO:0000313" key="1">
    <source>
        <dbReference type="EMBL" id="KAK9998228.1"/>
    </source>
</evidence>
<dbReference type="AlphaFoldDB" id="A0AAW2CJI3"/>